<reference evidence="1 2" key="1">
    <citation type="submission" date="2019-05" db="EMBL/GenBank/DDBJ databases">
        <title>Sulfitobacter sabulilitoris sp. nov., isolated from a marine sand.</title>
        <authorList>
            <person name="Yoon J.-H."/>
        </authorList>
    </citation>
    <scope>NUCLEOTIDE SEQUENCE [LARGE SCALE GENOMIC DNA]</scope>
    <source>
        <strain evidence="1 2">HSMS-29</strain>
    </source>
</reference>
<keyword evidence="2" id="KW-1185">Reference proteome</keyword>
<evidence type="ECO:0000313" key="1">
    <source>
        <dbReference type="EMBL" id="TMM55168.1"/>
    </source>
</evidence>
<sequence>MDNRPTGRAPNYTTACVVMFGVNLSWILILVWAQYGLSAVVLLGLGLHYAIDWLEVQRRAHAIRSIQRGNRGQRGRG</sequence>
<gene>
    <name evidence="1" type="ORF">FDT80_06280</name>
</gene>
<dbReference type="EMBL" id="VANS01000001">
    <property type="protein sequence ID" value="TMM55168.1"/>
    <property type="molecule type" value="Genomic_DNA"/>
</dbReference>
<evidence type="ECO:0000313" key="2">
    <source>
        <dbReference type="Proteomes" id="UP000309550"/>
    </source>
</evidence>
<organism evidence="1 2">
    <name type="scientific">Sulfitobacter sabulilitoris</name>
    <dbReference type="NCBI Taxonomy" id="2562655"/>
    <lineage>
        <taxon>Bacteria</taxon>
        <taxon>Pseudomonadati</taxon>
        <taxon>Pseudomonadota</taxon>
        <taxon>Alphaproteobacteria</taxon>
        <taxon>Rhodobacterales</taxon>
        <taxon>Roseobacteraceae</taxon>
        <taxon>Sulfitobacter</taxon>
    </lineage>
</organism>
<dbReference type="OrthoDB" id="7875256at2"/>
<accession>A0A5S3PL59</accession>
<comment type="caution">
    <text evidence="1">The sequence shown here is derived from an EMBL/GenBank/DDBJ whole genome shotgun (WGS) entry which is preliminary data.</text>
</comment>
<name>A0A5S3PL59_9RHOB</name>
<proteinExistence type="predicted"/>
<dbReference type="Proteomes" id="UP000309550">
    <property type="component" value="Unassembled WGS sequence"/>
</dbReference>
<protein>
    <submittedName>
        <fullName evidence="1">Uncharacterized protein</fullName>
    </submittedName>
</protein>
<dbReference type="RefSeq" id="WP_138661338.1">
    <property type="nucleotide sequence ID" value="NZ_VANS01000001.1"/>
</dbReference>
<dbReference type="AlphaFoldDB" id="A0A5S3PL59"/>